<sequence>MKTLILEKIVDYTFNIDSNYFIDNEEKLLFQNIIAKLKNVSNDENYITMLDDVLNDLNQFSNKTVSEIKAEIN</sequence>
<keyword evidence="2" id="KW-1185">Reference proteome</keyword>
<organism evidence="1 2">
    <name type="scientific">Kordia antarctica</name>
    <dbReference type="NCBI Taxonomy" id="1218801"/>
    <lineage>
        <taxon>Bacteria</taxon>
        <taxon>Pseudomonadati</taxon>
        <taxon>Bacteroidota</taxon>
        <taxon>Flavobacteriia</taxon>
        <taxon>Flavobacteriales</taxon>
        <taxon>Flavobacteriaceae</taxon>
        <taxon>Kordia</taxon>
    </lineage>
</organism>
<dbReference type="KEGG" id="kan:IMCC3317_05420"/>
<evidence type="ECO:0000313" key="1">
    <source>
        <dbReference type="EMBL" id="QHI35196.1"/>
    </source>
</evidence>
<name>A0A7L4ZG43_9FLAO</name>
<dbReference type="RefSeq" id="WP_160127953.1">
    <property type="nucleotide sequence ID" value="NZ_CP019288.1"/>
</dbReference>
<dbReference type="EMBL" id="CP019288">
    <property type="protein sequence ID" value="QHI35196.1"/>
    <property type="molecule type" value="Genomic_DNA"/>
</dbReference>
<evidence type="ECO:0000313" key="2">
    <source>
        <dbReference type="Proteomes" id="UP000464657"/>
    </source>
</evidence>
<protein>
    <submittedName>
        <fullName evidence="1">Uncharacterized protein</fullName>
    </submittedName>
</protein>
<dbReference type="Proteomes" id="UP000464657">
    <property type="component" value="Chromosome"/>
</dbReference>
<gene>
    <name evidence="1" type="ORF">IMCC3317_05420</name>
</gene>
<accession>A0A7L4ZG43</accession>
<dbReference type="AlphaFoldDB" id="A0A7L4ZG43"/>
<reference evidence="1 2" key="1">
    <citation type="journal article" date="2013" name="Int. J. Syst. Evol. Microbiol.">
        <title>Kordia antarctica sp. nov., isolated from Antarctic seawater.</title>
        <authorList>
            <person name="Baek K."/>
            <person name="Choi A."/>
            <person name="Kang I."/>
            <person name="Lee K."/>
            <person name="Cho J.C."/>
        </authorList>
    </citation>
    <scope>NUCLEOTIDE SEQUENCE [LARGE SCALE GENOMIC DNA]</scope>
    <source>
        <strain evidence="1 2">IMCC3317</strain>
    </source>
</reference>
<proteinExistence type="predicted"/>